<proteinExistence type="predicted"/>
<evidence type="ECO:0000313" key="2">
    <source>
        <dbReference type="EMBL" id="KAH6895695.1"/>
    </source>
</evidence>
<evidence type="ECO:0000256" key="1">
    <source>
        <dbReference type="SAM" id="MobiDB-lite"/>
    </source>
</evidence>
<reference evidence="2 3" key="1">
    <citation type="journal article" date="2021" name="Nat. Commun.">
        <title>Genetic determinants of endophytism in the Arabidopsis root mycobiome.</title>
        <authorList>
            <person name="Mesny F."/>
            <person name="Miyauchi S."/>
            <person name="Thiergart T."/>
            <person name="Pickel B."/>
            <person name="Atanasova L."/>
            <person name="Karlsson M."/>
            <person name="Huettel B."/>
            <person name="Barry K.W."/>
            <person name="Haridas S."/>
            <person name="Chen C."/>
            <person name="Bauer D."/>
            <person name="Andreopoulos W."/>
            <person name="Pangilinan J."/>
            <person name="LaButti K."/>
            <person name="Riley R."/>
            <person name="Lipzen A."/>
            <person name="Clum A."/>
            <person name="Drula E."/>
            <person name="Henrissat B."/>
            <person name="Kohler A."/>
            <person name="Grigoriev I.V."/>
            <person name="Martin F.M."/>
            <person name="Hacquard S."/>
        </authorList>
    </citation>
    <scope>NUCLEOTIDE SEQUENCE [LARGE SCALE GENOMIC DNA]</scope>
    <source>
        <strain evidence="2 3">MPI-CAGE-CH-0241</strain>
    </source>
</reference>
<dbReference type="Proteomes" id="UP000777438">
    <property type="component" value="Unassembled WGS sequence"/>
</dbReference>
<feature type="region of interest" description="Disordered" evidence="1">
    <location>
        <begin position="1"/>
        <end position="24"/>
    </location>
</feature>
<gene>
    <name evidence="2" type="ORF">B0T10DRAFT_587183</name>
</gene>
<organism evidence="2 3">
    <name type="scientific">Thelonectria olida</name>
    <dbReference type="NCBI Taxonomy" id="1576542"/>
    <lineage>
        <taxon>Eukaryota</taxon>
        <taxon>Fungi</taxon>
        <taxon>Dikarya</taxon>
        <taxon>Ascomycota</taxon>
        <taxon>Pezizomycotina</taxon>
        <taxon>Sordariomycetes</taxon>
        <taxon>Hypocreomycetidae</taxon>
        <taxon>Hypocreales</taxon>
        <taxon>Nectriaceae</taxon>
        <taxon>Thelonectria</taxon>
    </lineage>
</organism>
<name>A0A9P8WBT5_9HYPO</name>
<accession>A0A9P8WBT5</accession>
<protein>
    <submittedName>
        <fullName evidence="2">Uncharacterized protein</fullName>
    </submittedName>
</protein>
<keyword evidence="3" id="KW-1185">Reference proteome</keyword>
<comment type="caution">
    <text evidence="2">The sequence shown here is derived from an EMBL/GenBank/DDBJ whole genome shotgun (WGS) entry which is preliminary data.</text>
</comment>
<dbReference type="EMBL" id="JAGPYM010000004">
    <property type="protein sequence ID" value="KAH6895695.1"/>
    <property type="molecule type" value="Genomic_DNA"/>
</dbReference>
<evidence type="ECO:0000313" key="3">
    <source>
        <dbReference type="Proteomes" id="UP000777438"/>
    </source>
</evidence>
<dbReference type="OrthoDB" id="3513679at2759"/>
<dbReference type="AlphaFoldDB" id="A0A9P8WBT5"/>
<sequence>MNGFTMDWDHTPPGTAEAPDTTQEEEFRKRMILKNLRRYLECIHRSIIFHDSGLPREKKPLQPQTIEQAFNCCNKEAALYVTHANTKEHMMLLLYKLNSWSYKQWFRPYQSDVEYRQFTTKVFLPGALPCGTPPLQIANAVVENTASICNSVETIQQHVRENDPDQLSRLYSKEVVDQPNTKQLIQDQEFYILQPLFRAISLLVDGSAFVPGYDISGLPVLIVLTGVEDGLSGPIEFPPNFPVMGEDKINAAATSLVEAFNFLFYLEERERLFFGVRPDPVESTRNLRIPSLLQSAENLGWEGPLPAGPTSRWVTQS</sequence>